<gene>
    <name evidence="1" type="ORF">SAMN05660226_03986</name>
</gene>
<evidence type="ECO:0000313" key="2">
    <source>
        <dbReference type="Proteomes" id="UP000190541"/>
    </source>
</evidence>
<accession>A0A1T5FHQ4</accession>
<feature type="non-terminal residue" evidence="1">
    <location>
        <position position="1"/>
    </location>
</feature>
<dbReference type="AlphaFoldDB" id="A0A1T5FHQ4"/>
<proteinExistence type="predicted"/>
<name>A0A1T5FHQ4_9SPHI</name>
<keyword evidence="2" id="KW-1185">Reference proteome</keyword>
<sequence>NETVLNELIEQLTNTTVGGNVYYDGNQFTYVDGNGDTQTINFEELVQANETVTALVDNGDGTYTYTSEDGTETIVDVPASVVNRFEEVVNGGPVTINGETYNTVEEYIRHLVEANETVTALVNNNDGTYTYTNEAGDAVTIDVPADVISNFEEIISNETVLNELIEQLTNTTVGGNVYYDGNQFTYVDGDGNTQTINFEELVQANETVTTLVNNNDGTYTYTSEDGTETIVDVPASVVNQFEEVVNGGPVTINGETYNTIEEYIQHLVEANETVTTLVNNNDGTYTYTNEAGDAVTIDVPADVISNFEEIINNETVLNELIEQLTNTTVGGNVYYDGNQFTYVDGNGDTQTIDLSEIAIEPWLNQADGTKATENTQDIYQMGKVAINTAITDKQLEVKGDMTATYSGAGIYNIIDNNYTPFGGGNVVLSANAENPVDASQYTSFYTRLEAAGLTSLDGDKVASVVAYSGEIDHRFRHPGGMMTNYTFPRDNGSVNHVLTTDGHPTSAQLSWKSISDLLEVTASNGVNIDATSGDIKLGGNLTEATTITNDGYPLTIATGGTATSITGLPQTEQADYNAITGATGDQLVSVDADGLLKQLKAAMPKFFYMPSVIIPIASDQLEDPLTGESFNDGTRQGTIDLYGRYAAQFGSPMASNAGATTILPVLPANELDYHIAWYNSSVFENVSVSDAGILTYTVKADADVTVGSFMNVVFAIKP</sequence>
<dbReference type="RefSeq" id="WP_217698169.1">
    <property type="nucleotide sequence ID" value="NZ_FUYS01000016.1"/>
</dbReference>
<dbReference type="Proteomes" id="UP000190541">
    <property type="component" value="Unassembled WGS sequence"/>
</dbReference>
<dbReference type="STRING" id="623280.SAMN05660226_03986"/>
<organism evidence="1 2">
    <name type="scientific">Parapedobacter luteus</name>
    <dbReference type="NCBI Taxonomy" id="623280"/>
    <lineage>
        <taxon>Bacteria</taxon>
        <taxon>Pseudomonadati</taxon>
        <taxon>Bacteroidota</taxon>
        <taxon>Sphingobacteriia</taxon>
        <taxon>Sphingobacteriales</taxon>
        <taxon>Sphingobacteriaceae</taxon>
        <taxon>Parapedobacter</taxon>
    </lineage>
</organism>
<protein>
    <submittedName>
        <fullName evidence="1">Uncharacterized protein</fullName>
    </submittedName>
</protein>
<dbReference type="EMBL" id="FUYS01000016">
    <property type="protein sequence ID" value="SKB95720.1"/>
    <property type="molecule type" value="Genomic_DNA"/>
</dbReference>
<reference evidence="1 2" key="1">
    <citation type="submission" date="2017-02" db="EMBL/GenBank/DDBJ databases">
        <authorList>
            <person name="Peterson S.W."/>
        </authorList>
    </citation>
    <scope>NUCLEOTIDE SEQUENCE [LARGE SCALE GENOMIC DNA]</scope>
    <source>
        <strain evidence="1 2">DSM 22899</strain>
    </source>
</reference>
<evidence type="ECO:0000313" key="1">
    <source>
        <dbReference type="EMBL" id="SKB95720.1"/>
    </source>
</evidence>